<keyword evidence="1 4" id="KW-0489">Methyltransferase</keyword>
<evidence type="ECO:0000313" key="5">
    <source>
        <dbReference type="Proteomes" id="UP001144204"/>
    </source>
</evidence>
<dbReference type="InterPro" id="IPR002052">
    <property type="entry name" value="DNA_methylase_N6_adenine_CS"/>
</dbReference>
<dbReference type="PANTHER" id="PTHR43542:SF1">
    <property type="entry name" value="METHYLTRANSFERASE"/>
    <property type="match status" value="1"/>
</dbReference>
<accession>A0A9W6B2Q6</accession>
<dbReference type="NCBIfam" id="TIGR00095">
    <property type="entry name" value="16S rRNA (guanine(966)-N(2))-methyltransferase RsmD"/>
    <property type="match status" value="1"/>
</dbReference>
<dbReference type="InterPro" id="IPR004398">
    <property type="entry name" value="RNA_MeTrfase_RsmD"/>
</dbReference>
<dbReference type="SUPFAM" id="SSF53335">
    <property type="entry name" value="S-adenosyl-L-methionine-dependent methyltransferases"/>
    <property type="match status" value="1"/>
</dbReference>
<dbReference type="GO" id="GO:0003676">
    <property type="term" value="F:nucleic acid binding"/>
    <property type="evidence" value="ECO:0007669"/>
    <property type="project" value="InterPro"/>
</dbReference>
<dbReference type="GO" id="GO:0008168">
    <property type="term" value="F:methyltransferase activity"/>
    <property type="evidence" value="ECO:0007669"/>
    <property type="project" value="UniProtKB-KW"/>
</dbReference>
<reference evidence="4" key="2">
    <citation type="journal article" date="2023" name="PLoS ONE">
        <title>Philodulcilactobacillus myokoensis gen. nov., sp. nov., a fructophilic, acidophilic, and agar-phobic lactic acid bacterium isolated from fermented vegetable extracts.</title>
        <authorList>
            <person name="Kouya T."/>
            <person name="Ishiyama Y."/>
            <person name="Ohashi S."/>
            <person name="Kumakubo R."/>
            <person name="Yamazaki T."/>
            <person name="Otaki T."/>
        </authorList>
    </citation>
    <scope>NUCLEOTIDE SEQUENCE</scope>
    <source>
        <strain evidence="4">WR16-4</strain>
    </source>
</reference>
<gene>
    <name evidence="4" type="ORF">WR164_09730</name>
</gene>
<dbReference type="GO" id="GO:0031167">
    <property type="term" value="P:rRNA methylation"/>
    <property type="evidence" value="ECO:0007669"/>
    <property type="project" value="InterPro"/>
</dbReference>
<proteinExistence type="predicted"/>
<keyword evidence="5" id="KW-1185">Reference proteome</keyword>
<evidence type="ECO:0000313" key="4">
    <source>
        <dbReference type="EMBL" id="GLB46994.1"/>
    </source>
</evidence>
<dbReference type="RefSeq" id="WP_286136455.1">
    <property type="nucleotide sequence ID" value="NZ_BRPL01000002.1"/>
</dbReference>
<comment type="caution">
    <text evidence="4">The sequence shown here is derived from an EMBL/GenBank/DDBJ whole genome shotgun (WGS) entry which is preliminary data.</text>
</comment>
<dbReference type="EMBL" id="BRPL01000002">
    <property type="protein sequence ID" value="GLB46994.1"/>
    <property type="molecule type" value="Genomic_DNA"/>
</dbReference>
<dbReference type="CDD" id="cd02440">
    <property type="entry name" value="AdoMet_MTases"/>
    <property type="match status" value="1"/>
</dbReference>
<dbReference type="Pfam" id="PF03602">
    <property type="entry name" value="Cons_hypoth95"/>
    <property type="match status" value="1"/>
</dbReference>
<dbReference type="InterPro" id="IPR029063">
    <property type="entry name" value="SAM-dependent_MTases_sf"/>
</dbReference>
<dbReference type="AlphaFoldDB" id="A0A9W6B2Q6"/>
<name>A0A9W6B2Q6_9LACO</name>
<dbReference type="PROSITE" id="PS00092">
    <property type="entry name" value="N6_MTASE"/>
    <property type="match status" value="1"/>
</dbReference>
<feature type="region of interest" description="Disordered" evidence="3">
    <location>
        <begin position="1"/>
        <end position="23"/>
    </location>
</feature>
<evidence type="ECO:0000256" key="1">
    <source>
        <dbReference type="ARBA" id="ARBA00022603"/>
    </source>
</evidence>
<evidence type="ECO:0000256" key="3">
    <source>
        <dbReference type="SAM" id="MobiDB-lite"/>
    </source>
</evidence>
<reference evidence="4" key="1">
    <citation type="submission" date="2022-07" db="EMBL/GenBank/DDBJ databases">
        <authorList>
            <person name="Kouya T."/>
            <person name="Ishiyama Y."/>
        </authorList>
    </citation>
    <scope>NUCLEOTIDE SEQUENCE</scope>
    <source>
        <strain evidence="4">WR16-4</strain>
    </source>
</reference>
<dbReference type="Gene3D" id="3.40.50.150">
    <property type="entry name" value="Vaccinia Virus protein VP39"/>
    <property type="match status" value="1"/>
</dbReference>
<organism evidence="4 5">
    <name type="scientific">Philodulcilactobacillus myokoensis</name>
    <dbReference type="NCBI Taxonomy" id="2929573"/>
    <lineage>
        <taxon>Bacteria</taxon>
        <taxon>Bacillati</taxon>
        <taxon>Bacillota</taxon>
        <taxon>Bacilli</taxon>
        <taxon>Lactobacillales</taxon>
        <taxon>Lactobacillaceae</taxon>
        <taxon>Philodulcilactobacillus</taxon>
    </lineage>
</organism>
<protein>
    <submittedName>
        <fullName evidence="4">Methylase</fullName>
    </submittedName>
</protein>
<dbReference type="PANTHER" id="PTHR43542">
    <property type="entry name" value="METHYLTRANSFERASE"/>
    <property type="match status" value="1"/>
</dbReference>
<sequence>MRVISGQFGSRRLTPVPTNKTRPTTDKVKEALFNMIGPYFQNGQFLDLYAGSGGVGIEAISRGMSKAFLVDKQMAAIRTIRANVQMTKHPEQFKILKMDANQALDEFENEKIKFNFVYLDPPYKKQKMVQQLNKLNNKKLLLSNALVICETDNHVELSDNIDSYQLIQQKNYGLTVISIYKYVGDK</sequence>
<dbReference type="Proteomes" id="UP001144204">
    <property type="component" value="Unassembled WGS sequence"/>
</dbReference>
<keyword evidence="2" id="KW-0808">Transferase</keyword>
<dbReference type="PIRSF" id="PIRSF004553">
    <property type="entry name" value="CHP00095"/>
    <property type="match status" value="1"/>
</dbReference>
<evidence type="ECO:0000256" key="2">
    <source>
        <dbReference type="ARBA" id="ARBA00022679"/>
    </source>
</evidence>